<dbReference type="NCBIfam" id="NF003008">
    <property type="entry name" value="PRK03824.1"/>
    <property type="match status" value="1"/>
</dbReference>
<organism evidence="5">
    <name type="scientific">Ignisphaera aggregans</name>
    <dbReference type="NCBI Taxonomy" id="334771"/>
    <lineage>
        <taxon>Archaea</taxon>
        <taxon>Thermoproteota</taxon>
        <taxon>Thermoprotei</taxon>
        <taxon>Desulfurococcales</taxon>
        <taxon>Desulfurococcaceae</taxon>
        <taxon>Ignisphaera</taxon>
    </lineage>
</organism>
<dbReference type="PANTHER" id="PTHR34535">
    <property type="entry name" value="HYDROGENASE MATURATION FACTOR HYPA"/>
    <property type="match status" value="1"/>
</dbReference>
<evidence type="ECO:0000256" key="1">
    <source>
        <dbReference type="ARBA" id="ARBA00022596"/>
    </source>
</evidence>
<sequence>MHEWALAEGIVEALVRRAKEVGVNRFSRLKIILGELQQIDREILKYALDELLKLTRNSLDINVDNIVFEKENVVLQCSRCGYIWRPALDILDESVKECIHFIPEVIHVYISCPQCNSHDFSIVGGRGIAIEIS</sequence>
<proteinExistence type="predicted"/>
<gene>
    <name evidence="5" type="primary">hypA</name>
    <name evidence="4" type="ORF">ENT99_06435</name>
    <name evidence="5" type="ORF">ENU64_03895</name>
</gene>
<name>A0A7J3MYC4_9CREN</name>
<reference evidence="5" key="1">
    <citation type="journal article" date="2020" name="mSystems">
        <title>Genome- and Community-Level Interaction Insights into Carbon Utilization and Element Cycling Functions of Hydrothermarchaeota in Hydrothermal Sediment.</title>
        <authorList>
            <person name="Zhou Z."/>
            <person name="Liu Y."/>
            <person name="Xu W."/>
            <person name="Pan J."/>
            <person name="Luo Z.H."/>
            <person name="Li M."/>
        </authorList>
    </citation>
    <scope>NUCLEOTIDE SEQUENCE [LARGE SCALE GENOMIC DNA]</scope>
    <source>
        <strain evidence="4">SpSt-629</strain>
        <strain evidence="5">SpSt-688</strain>
    </source>
</reference>
<evidence type="ECO:0000256" key="3">
    <source>
        <dbReference type="ARBA" id="ARBA00022833"/>
    </source>
</evidence>
<dbReference type="Pfam" id="PF01155">
    <property type="entry name" value="HypA"/>
    <property type="match status" value="1"/>
</dbReference>
<accession>A0A7J3MYC4</accession>
<dbReference type="GO" id="GO:0008270">
    <property type="term" value="F:zinc ion binding"/>
    <property type="evidence" value="ECO:0007669"/>
    <property type="project" value="TreeGrafter"/>
</dbReference>
<dbReference type="PANTHER" id="PTHR34535:SF3">
    <property type="entry name" value="HYDROGENASE MATURATION FACTOR HYPA"/>
    <property type="match status" value="1"/>
</dbReference>
<protein>
    <submittedName>
        <fullName evidence="5">Hydrogenase nickel incorporation protein HypA</fullName>
    </submittedName>
</protein>
<keyword evidence="2" id="KW-0479">Metal-binding</keyword>
<comment type="caution">
    <text evidence="5">The sequence shown here is derived from an EMBL/GenBank/DDBJ whole genome shotgun (WGS) entry which is preliminary data.</text>
</comment>
<dbReference type="EMBL" id="DTDH01000117">
    <property type="protein sequence ID" value="HGT98552.1"/>
    <property type="molecule type" value="Genomic_DNA"/>
</dbReference>
<dbReference type="Gene3D" id="3.30.2320.80">
    <property type="match status" value="1"/>
</dbReference>
<dbReference type="EMBL" id="DTAU01000126">
    <property type="protein sequence ID" value="HFQ79318.1"/>
    <property type="molecule type" value="Genomic_DNA"/>
</dbReference>
<dbReference type="GO" id="GO:0051604">
    <property type="term" value="P:protein maturation"/>
    <property type="evidence" value="ECO:0007669"/>
    <property type="project" value="InterPro"/>
</dbReference>
<dbReference type="GO" id="GO:0016151">
    <property type="term" value="F:nickel cation binding"/>
    <property type="evidence" value="ECO:0007669"/>
    <property type="project" value="InterPro"/>
</dbReference>
<dbReference type="InterPro" id="IPR000688">
    <property type="entry name" value="HypA/HybF"/>
</dbReference>
<keyword evidence="3" id="KW-0862">Zinc</keyword>
<dbReference type="AlphaFoldDB" id="A0A7J3MYC4"/>
<dbReference type="PIRSF" id="PIRSF004761">
    <property type="entry name" value="Hydrgn_mat_HypA"/>
    <property type="match status" value="1"/>
</dbReference>
<evidence type="ECO:0000256" key="2">
    <source>
        <dbReference type="ARBA" id="ARBA00022723"/>
    </source>
</evidence>
<keyword evidence="1" id="KW-0533">Nickel</keyword>
<evidence type="ECO:0000313" key="5">
    <source>
        <dbReference type="EMBL" id="HGT98552.1"/>
    </source>
</evidence>
<evidence type="ECO:0000313" key="4">
    <source>
        <dbReference type="EMBL" id="HFQ79318.1"/>
    </source>
</evidence>